<evidence type="ECO:0000313" key="1">
    <source>
        <dbReference type="EMBL" id="CUR61696.1"/>
    </source>
</evidence>
<accession>A0A2P2CIA5</accession>
<dbReference type="SUPFAM" id="SSF51126">
    <property type="entry name" value="Pectin lyase-like"/>
    <property type="match status" value="1"/>
</dbReference>
<dbReference type="EMBL" id="CZKB01000020">
    <property type="protein sequence ID" value="CUR61696.1"/>
    <property type="molecule type" value="Genomic_DNA"/>
</dbReference>
<dbReference type="AlphaFoldDB" id="A0A2P2CIA5"/>
<protein>
    <recommendedName>
        <fullName evidence="2">Right handed beta helix domain-containing protein</fullName>
    </recommendedName>
</protein>
<dbReference type="InterPro" id="IPR011050">
    <property type="entry name" value="Pectin_lyase_fold/virulence"/>
</dbReference>
<sequence>MPAGVTLEPYTGPCIFRESHGSSAVIDGKDVRATCSELVAYHPFALTIRNSRVPRVEVTNRGQSLDIRDSEVIAGGWWDGALWGSNITATRVEVTGGQHSVHCMDNCTIVDSWLHAQSNPDGGSAHTNAFLTNGGEGMVLRHNTLHCDSILNRTDGGCTADVSLFGDFGPVRDVLVERNLLKANASSISYCAYGGYSPSKPYPVATQIRFIDNVFERGPNRRCGVYGPATSFQTSAAGNEWRGNVWDSGEPVPAA</sequence>
<name>A0A2P2CIA5_9ZZZZ</name>
<proteinExistence type="predicted"/>
<organism evidence="1">
    <name type="scientific">metagenome</name>
    <dbReference type="NCBI Taxonomy" id="256318"/>
    <lineage>
        <taxon>unclassified sequences</taxon>
        <taxon>metagenomes</taxon>
    </lineage>
</organism>
<reference evidence="1" key="1">
    <citation type="submission" date="2015-08" db="EMBL/GenBank/DDBJ databases">
        <authorList>
            <person name="Babu N.S."/>
            <person name="Beckwith C.J."/>
            <person name="Beseler K.G."/>
            <person name="Brison A."/>
            <person name="Carone J.V."/>
            <person name="Caskin T.P."/>
            <person name="Diamond M."/>
            <person name="Durham M.E."/>
            <person name="Foxe J.M."/>
            <person name="Go M."/>
            <person name="Henderson B.A."/>
            <person name="Jones I.B."/>
            <person name="McGettigan J.A."/>
            <person name="Micheletti S.J."/>
            <person name="Nasrallah M.E."/>
            <person name="Ortiz D."/>
            <person name="Piller C.R."/>
            <person name="Privatt S.R."/>
            <person name="Schneider S.L."/>
            <person name="Sharp S."/>
            <person name="Smith T.C."/>
            <person name="Stanton J.D."/>
            <person name="Ullery H.E."/>
            <person name="Wilson R.J."/>
            <person name="Serrano M.G."/>
            <person name="Buck G."/>
            <person name="Lee V."/>
            <person name="Wang Y."/>
            <person name="Carvalho R."/>
            <person name="Voegtly L."/>
            <person name="Shi R."/>
            <person name="Duckworth R."/>
            <person name="Johnson A."/>
            <person name="Loviza R."/>
            <person name="Walstead R."/>
            <person name="Shah Z."/>
            <person name="Kiflezghi M."/>
            <person name="Wade K."/>
            <person name="Ball S.L."/>
            <person name="Bradley K.W."/>
            <person name="Asai D.J."/>
            <person name="Bowman C.A."/>
            <person name="Russell D.A."/>
            <person name="Pope W.H."/>
            <person name="Jacobs-Sera D."/>
            <person name="Hendrix R.W."/>
            <person name="Hatfull G.F."/>
        </authorList>
    </citation>
    <scope>NUCLEOTIDE SEQUENCE</scope>
</reference>
<gene>
    <name evidence="1" type="ORF">NOCA1270015</name>
</gene>
<evidence type="ECO:0008006" key="2">
    <source>
        <dbReference type="Google" id="ProtNLM"/>
    </source>
</evidence>